<protein>
    <recommendedName>
        <fullName evidence="6">U3 small nucleolar RNA-associated protein 13 C-terminal domain-containing protein</fullName>
    </recommendedName>
</protein>
<organism evidence="7">
    <name type="scientific">Arion vulgaris</name>
    <dbReference type="NCBI Taxonomy" id="1028688"/>
    <lineage>
        <taxon>Eukaryota</taxon>
        <taxon>Metazoa</taxon>
        <taxon>Spiralia</taxon>
        <taxon>Lophotrochozoa</taxon>
        <taxon>Mollusca</taxon>
        <taxon>Gastropoda</taxon>
        <taxon>Heterobranchia</taxon>
        <taxon>Euthyneura</taxon>
        <taxon>Panpulmonata</taxon>
        <taxon>Eupulmonata</taxon>
        <taxon>Stylommatophora</taxon>
        <taxon>Helicina</taxon>
        <taxon>Arionoidea</taxon>
        <taxon>Arionidae</taxon>
        <taxon>Arion</taxon>
    </lineage>
</organism>
<dbReference type="InterPro" id="IPR015943">
    <property type="entry name" value="WD40/YVTN_repeat-like_dom_sf"/>
</dbReference>
<feature type="repeat" description="WD" evidence="5">
    <location>
        <begin position="467"/>
        <end position="500"/>
    </location>
</feature>
<dbReference type="SUPFAM" id="SSF50978">
    <property type="entry name" value="WD40 repeat-like"/>
    <property type="match status" value="2"/>
</dbReference>
<dbReference type="GO" id="GO:0034511">
    <property type="term" value="F:U3 snoRNA binding"/>
    <property type="evidence" value="ECO:0007669"/>
    <property type="project" value="TreeGrafter"/>
</dbReference>
<dbReference type="PROSITE" id="PS00678">
    <property type="entry name" value="WD_REPEATS_1"/>
    <property type="match status" value="2"/>
</dbReference>
<gene>
    <name evidence="7" type="primary">ORF67586</name>
</gene>
<dbReference type="PRINTS" id="PR00320">
    <property type="entry name" value="GPROTEINBRPT"/>
</dbReference>
<feature type="domain" description="U3 small nucleolar RNA-associated protein 13 C-terminal" evidence="6">
    <location>
        <begin position="650"/>
        <end position="784"/>
    </location>
</feature>
<dbReference type="GO" id="GO:0000472">
    <property type="term" value="P:endonucleolytic cleavage to generate mature 5'-end of SSU-rRNA from (SSU-rRNA, 5.8S rRNA, LSU-rRNA)"/>
    <property type="evidence" value="ECO:0007669"/>
    <property type="project" value="TreeGrafter"/>
</dbReference>
<dbReference type="GO" id="GO:0032040">
    <property type="term" value="C:small-subunit processome"/>
    <property type="evidence" value="ECO:0007669"/>
    <property type="project" value="InterPro"/>
</dbReference>
<dbReference type="Pfam" id="PF00400">
    <property type="entry name" value="WD40"/>
    <property type="match status" value="9"/>
</dbReference>
<evidence type="ECO:0000256" key="4">
    <source>
        <dbReference type="ARBA" id="ARBA00023242"/>
    </source>
</evidence>
<dbReference type="InterPro" id="IPR036322">
    <property type="entry name" value="WD40_repeat_dom_sf"/>
</dbReference>
<comment type="subcellular location">
    <subcellularLocation>
        <location evidence="1">Nucleus</location>
        <location evidence="1">Nucleolus</location>
    </subcellularLocation>
</comment>
<name>A0A0B6ZLZ2_9EUPU</name>
<feature type="repeat" description="WD" evidence="5">
    <location>
        <begin position="183"/>
        <end position="224"/>
    </location>
</feature>
<dbReference type="PANTHER" id="PTHR19854:SF15">
    <property type="entry name" value="TRANSDUCIN BETA-LIKE PROTEIN 3"/>
    <property type="match status" value="1"/>
</dbReference>
<evidence type="ECO:0000256" key="5">
    <source>
        <dbReference type="PROSITE-ProRule" id="PRU00221"/>
    </source>
</evidence>
<evidence type="ECO:0000256" key="1">
    <source>
        <dbReference type="ARBA" id="ARBA00004604"/>
    </source>
</evidence>
<evidence type="ECO:0000256" key="2">
    <source>
        <dbReference type="ARBA" id="ARBA00022574"/>
    </source>
</evidence>
<dbReference type="InterPro" id="IPR013934">
    <property type="entry name" value="Utp13_C"/>
</dbReference>
<dbReference type="Pfam" id="PF08625">
    <property type="entry name" value="Utp13"/>
    <property type="match status" value="1"/>
</dbReference>
<dbReference type="SMART" id="SM00320">
    <property type="entry name" value="WD40"/>
    <property type="match status" value="10"/>
</dbReference>
<dbReference type="InterPro" id="IPR019775">
    <property type="entry name" value="WD40_repeat_CS"/>
</dbReference>
<dbReference type="GO" id="GO:0000480">
    <property type="term" value="P:endonucleolytic cleavage in 5'-ETS of tricistronic rRNA transcript (SSU-rRNA, 5.8S rRNA, LSU-rRNA)"/>
    <property type="evidence" value="ECO:0007669"/>
    <property type="project" value="TreeGrafter"/>
</dbReference>
<evidence type="ECO:0000313" key="7">
    <source>
        <dbReference type="EMBL" id="CEK68755.1"/>
    </source>
</evidence>
<dbReference type="PROSITE" id="PS50082">
    <property type="entry name" value="WD_REPEATS_2"/>
    <property type="match status" value="8"/>
</dbReference>
<feature type="repeat" description="WD" evidence="5">
    <location>
        <begin position="597"/>
        <end position="629"/>
    </location>
</feature>
<reference evidence="7" key="1">
    <citation type="submission" date="2014-12" db="EMBL/GenBank/DDBJ databases">
        <title>Insight into the proteome of Arion vulgaris.</title>
        <authorList>
            <person name="Aradska J."/>
            <person name="Bulat T."/>
            <person name="Smidak R."/>
            <person name="Sarate P."/>
            <person name="Gangsoo J."/>
            <person name="Sialana F."/>
            <person name="Bilban M."/>
            <person name="Lubec G."/>
        </authorList>
    </citation>
    <scope>NUCLEOTIDE SEQUENCE</scope>
    <source>
        <tissue evidence="7">Skin</tissue>
    </source>
</reference>
<accession>A0A0B6ZLZ2</accession>
<feature type="repeat" description="WD" evidence="5">
    <location>
        <begin position="97"/>
        <end position="138"/>
    </location>
</feature>
<proteinExistence type="predicted"/>
<evidence type="ECO:0000259" key="6">
    <source>
        <dbReference type="Pfam" id="PF08625"/>
    </source>
</evidence>
<dbReference type="PANTHER" id="PTHR19854">
    <property type="entry name" value="TRANSDUCIN BETA-LIKE 3"/>
    <property type="match status" value="1"/>
</dbReference>
<feature type="repeat" description="WD" evidence="5">
    <location>
        <begin position="555"/>
        <end position="596"/>
    </location>
</feature>
<feature type="repeat" description="WD" evidence="5">
    <location>
        <begin position="369"/>
        <end position="401"/>
    </location>
</feature>
<keyword evidence="2 5" id="KW-0853">WD repeat</keyword>
<dbReference type="InterPro" id="IPR020472">
    <property type="entry name" value="WD40_PAC1"/>
</dbReference>
<keyword evidence="3" id="KW-0677">Repeat</keyword>
<dbReference type="AlphaFoldDB" id="A0A0B6ZLZ2"/>
<keyword evidence="4" id="KW-0539">Nucleus</keyword>
<dbReference type="PROSITE" id="PS50294">
    <property type="entry name" value="WD_REPEATS_REGION"/>
    <property type="match status" value="8"/>
</dbReference>
<feature type="repeat" description="WD" evidence="5">
    <location>
        <begin position="513"/>
        <end position="554"/>
    </location>
</feature>
<feature type="repeat" description="WD" evidence="5">
    <location>
        <begin position="139"/>
        <end position="182"/>
    </location>
</feature>
<sequence length="789" mass="87834">MSLVTSFTVAEKYSAFYTGGLIQLANDGSKLFCGCGKEVKVVDIKTGRISMSIGQEEAEDITHFILTRDDEFLILATQNQLFRQWRWKDKVLVKTWRSVHNAPVTSMALDPTVTLLASGSADFTVKVWDIVRGYFTHNFRGHTGVIRVTAFHPDSQRLQLVSAAEDYTVRVWDLKTSTCVVTSQCHVSLVTSLAFAENGDTMYSAGKDNVVCVWKTDKWKVFKTIPVFESVVSVIVPLEFPSLIDDDSIPRFITVSSSGEVRVVNAQTGQREYSNSCRLSDPETDTEDTDSYITQAIYCSDLNGILLATYDQNILLLSKDFTTEKQLCGHLDEILSAHFLGEEASHVAVATNTDLLKVFNRDTWECQMLQGHSDIITSLDVRGNFIVSSSKDSTIRIWQLSPDTGFVTCLAVGQGHTQSVQSVALARLNSRPAYVISGGVDMTFKLWTFPAESDVTPMATLRVSATEHAHDKDINCLAVAPNDKVIATGSHDKTAKIWSIGDDLHSVSLLAVLRGHKRGIWGLKFSPVDQIVATCSGDGFIKLWSVTDFTCVRTLEGHDSSVLSILFLCNGRQILSSGSDGLLKLWLIKTSECMKTLDTHEAKVWTISSTKKEDFVLSGGTDSTLVMWKDVTEQEEMKKQEELQKKVLQEQVLSNLIADKKYLRAIGLAISLNKPFQALAILKEIISQGDGEKQLEKIICKLRMDQIESVLKFAVEWNTNSRNYFPAQMLLNVVLKNYLPQDLAKLSGILPIVEGLTVYTERHLQRLDNLLIDSHFAEYCYGCMKTAST</sequence>
<evidence type="ECO:0000256" key="3">
    <source>
        <dbReference type="ARBA" id="ARBA00022737"/>
    </source>
</evidence>
<dbReference type="EMBL" id="HACG01021890">
    <property type="protein sequence ID" value="CEK68755.1"/>
    <property type="molecule type" value="Transcribed_RNA"/>
</dbReference>
<dbReference type="Gene3D" id="2.130.10.10">
    <property type="entry name" value="YVTN repeat-like/Quinoprotein amine dehydrogenase"/>
    <property type="match status" value="3"/>
</dbReference>
<dbReference type="InterPro" id="IPR001680">
    <property type="entry name" value="WD40_rpt"/>
</dbReference>
<dbReference type="GO" id="GO:0030686">
    <property type="term" value="C:90S preribosome"/>
    <property type="evidence" value="ECO:0007669"/>
    <property type="project" value="TreeGrafter"/>
</dbReference>
<dbReference type="CDD" id="cd00200">
    <property type="entry name" value="WD40"/>
    <property type="match status" value="1"/>
</dbReference>